<reference evidence="6" key="2">
    <citation type="submission" date="2025-08" db="UniProtKB">
        <authorList>
            <consortium name="RefSeq"/>
        </authorList>
    </citation>
    <scope>IDENTIFICATION</scope>
    <source>
        <tissue evidence="6">Leaf</tissue>
    </source>
</reference>
<reference evidence="5" key="1">
    <citation type="journal article" date="2013" name="Genome Biol.">
        <title>Reference genomes and transcriptomes of Nicotiana sylvestris and Nicotiana tomentosiformis.</title>
        <authorList>
            <person name="Sierro N."/>
            <person name="Battey J.N."/>
            <person name="Ouadi S."/>
            <person name="Bovet L."/>
            <person name="Goepfert S."/>
            <person name="Bakaher N."/>
            <person name="Peitsch M.C."/>
            <person name="Ivanov N.V."/>
        </authorList>
    </citation>
    <scope>NUCLEOTIDE SEQUENCE [LARGE SCALE GENOMIC DNA]</scope>
</reference>
<dbReference type="Proteomes" id="UP000189701">
    <property type="component" value="Unplaced"/>
</dbReference>
<dbReference type="GO" id="GO:0006508">
    <property type="term" value="P:proteolysis"/>
    <property type="evidence" value="ECO:0007669"/>
    <property type="project" value="InterPro"/>
</dbReference>
<keyword evidence="5" id="KW-1185">Reference proteome</keyword>
<keyword evidence="2" id="KW-0732">Signal</keyword>
<feature type="domain" description="Peptidase S8/S53" evidence="4">
    <location>
        <begin position="249"/>
        <end position="394"/>
    </location>
</feature>
<dbReference type="eggNOG" id="ENOG502QSF0">
    <property type="taxonomic scope" value="Eukaryota"/>
</dbReference>
<gene>
    <name evidence="6" type="primary">LOC104212966</name>
</gene>
<evidence type="ECO:0000313" key="5">
    <source>
        <dbReference type="Proteomes" id="UP000189701"/>
    </source>
</evidence>
<dbReference type="Gene3D" id="3.40.50.200">
    <property type="entry name" value="Peptidase S8/S53 domain"/>
    <property type="match status" value="2"/>
</dbReference>
<feature type="non-terminal residue" evidence="6">
    <location>
        <position position="407"/>
    </location>
</feature>
<dbReference type="InterPro" id="IPR000209">
    <property type="entry name" value="Peptidase_S8/S53_dom"/>
</dbReference>
<dbReference type="STRING" id="4096.A0A1U7VFL5"/>
<sequence length="407" mass="43207">MEERKLNETTVRQLYNLSSLDNTGHGTHVAYTAAGSYVNNLEYYDLNMGTIQGGAPLARLAIYKVFWRDAKGVYSCNGADFLSAIDDAIRDGVDILSASLGSGPATVAEVHAESILGIGSFHAVSHGISVVAGGGNNGPNSNTIVNTSPWLITVAASNDDTQIVTPLTLGNNKTILVRLFCIWGDSEAFNDEGLGPIPSRWKGKCISEGNFNATKHCNRKIIGPRWYIKGLMEERKLNETTVRQLYNLSSLDNTGHGTHVAYTVAGSYVNNLEYYDLNMGTIQGGAPLARLAIYKVFWRDAKGVYSCNGADFLSAIDDAIRDGVDILSASLGSGPATVAEVHAESILGIGSFHAVSHGISVVAGGGNNGPNSNTIVNTSPWLITVAASNDDTQIVTPLTLGNNKTIL</sequence>
<dbReference type="RefSeq" id="XP_009760640.1">
    <property type="nucleotide sequence ID" value="XM_009762338.1"/>
</dbReference>
<evidence type="ECO:0000259" key="4">
    <source>
        <dbReference type="Pfam" id="PF00082"/>
    </source>
</evidence>
<dbReference type="InterPro" id="IPR036852">
    <property type="entry name" value="Peptidase_S8/S53_dom_sf"/>
</dbReference>
<proteinExistence type="inferred from homology"/>
<accession>A0A1U7VFL5</accession>
<dbReference type="AlphaFoldDB" id="A0A1U7VFL5"/>
<name>A0A1U7VFL5_NICSY</name>
<organism evidence="5 6">
    <name type="scientific">Nicotiana sylvestris</name>
    <name type="common">Wood tobacco</name>
    <name type="synonym">South American tobacco</name>
    <dbReference type="NCBI Taxonomy" id="4096"/>
    <lineage>
        <taxon>Eukaryota</taxon>
        <taxon>Viridiplantae</taxon>
        <taxon>Streptophyta</taxon>
        <taxon>Embryophyta</taxon>
        <taxon>Tracheophyta</taxon>
        <taxon>Spermatophyta</taxon>
        <taxon>Magnoliopsida</taxon>
        <taxon>eudicotyledons</taxon>
        <taxon>Gunneridae</taxon>
        <taxon>Pentapetalae</taxon>
        <taxon>asterids</taxon>
        <taxon>lamiids</taxon>
        <taxon>Solanales</taxon>
        <taxon>Solanaceae</taxon>
        <taxon>Nicotianoideae</taxon>
        <taxon>Nicotianeae</taxon>
        <taxon>Nicotiana</taxon>
    </lineage>
</organism>
<dbReference type="InterPro" id="IPR045051">
    <property type="entry name" value="SBT"/>
</dbReference>
<feature type="domain" description="Peptidase S8/S53" evidence="4">
    <location>
        <begin position="19"/>
        <end position="163"/>
    </location>
</feature>
<evidence type="ECO:0000256" key="1">
    <source>
        <dbReference type="ARBA" id="ARBA00011073"/>
    </source>
</evidence>
<dbReference type="GO" id="GO:0004252">
    <property type="term" value="F:serine-type endopeptidase activity"/>
    <property type="evidence" value="ECO:0007669"/>
    <property type="project" value="InterPro"/>
</dbReference>
<evidence type="ECO:0000256" key="3">
    <source>
        <dbReference type="PROSITE-ProRule" id="PRU01240"/>
    </source>
</evidence>
<dbReference type="Pfam" id="PF00082">
    <property type="entry name" value="Peptidase_S8"/>
    <property type="match status" value="2"/>
</dbReference>
<dbReference type="PROSITE" id="PS51892">
    <property type="entry name" value="SUBTILASE"/>
    <property type="match status" value="1"/>
</dbReference>
<evidence type="ECO:0000313" key="6">
    <source>
        <dbReference type="RefSeq" id="XP_009760640.1"/>
    </source>
</evidence>
<evidence type="ECO:0000256" key="2">
    <source>
        <dbReference type="ARBA" id="ARBA00022729"/>
    </source>
</evidence>
<dbReference type="Gene3D" id="3.50.30.30">
    <property type="match status" value="2"/>
</dbReference>
<dbReference type="PANTHER" id="PTHR10795">
    <property type="entry name" value="PROPROTEIN CONVERTASE SUBTILISIN/KEXIN"/>
    <property type="match status" value="1"/>
</dbReference>
<dbReference type="SUPFAM" id="SSF52743">
    <property type="entry name" value="Subtilisin-like"/>
    <property type="match status" value="2"/>
</dbReference>
<comment type="similarity">
    <text evidence="1 3">Belongs to the peptidase S8 family.</text>
</comment>
<comment type="caution">
    <text evidence="3">Lacks conserved residue(s) required for the propagation of feature annotation.</text>
</comment>
<protein>
    <submittedName>
        <fullName evidence="6">Subtilisin-like protease SBT5.3</fullName>
    </submittedName>
</protein>
<dbReference type="OrthoDB" id="1296589at2759"/>